<dbReference type="InterPro" id="IPR052192">
    <property type="entry name" value="Insect_Ionotropic_Sensory_Rcpt"/>
</dbReference>
<protein>
    <submittedName>
        <fullName evidence="9">Glutamate receptor ionotropic, delta-2</fullName>
    </submittedName>
</protein>
<dbReference type="GO" id="GO:0005886">
    <property type="term" value="C:plasma membrane"/>
    <property type="evidence" value="ECO:0007669"/>
    <property type="project" value="UniProtKB-SubCell"/>
</dbReference>
<evidence type="ECO:0000256" key="3">
    <source>
        <dbReference type="ARBA" id="ARBA00022692"/>
    </source>
</evidence>
<feature type="transmembrane region" description="Helical" evidence="8">
    <location>
        <begin position="194"/>
        <end position="219"/>
    </location>
</feature>
<keyword evidence="7" id="KW-0325">Glycoprotein</keyword>
<dbReference type="Proteomes" id="UP000440578">
    <property type="component" value="Unassembled WGS sequence"/>
</dbReference>
<evidence type="ECO:0000256" key="2">
    <source>
        <dbReference type="ARBA" id="ARBA00022475"/>
    </source>
</evidence>
<keyword evidence="3 8" id="KW-0812">Transmembrane</keyword>
<dbReference type="Gene3D" id="3.40.190.10">
    <property type="entry name" value="Periplasmic binding protein-like II"/>
    <property type="match status" value="2"/>
</dbReference>
<dbReference type="AlphaFoldDB" id="A0A6A4VV44"/>
<dbReference type="EMBL" id="VIIS01001451">
    <property type="protein sequence ID" value="KAF0298005.1"/>
    <property type="molecule type" value="Genomic_DNA"/>
</dbReference>
<keyword evidence="2" id="KW-1003">Cell membrane</keyword>
<sequence length="305" mass="34367">MHSLQGPDYNPDGLGSRFLLWTLFVAMFMINASYSAVLTSYLAIKNEDVPIKNFDEFLQDGSYTLALRNNTIYVEDFKTANKRTLQRIFEKHVEVMSDDDVIQQRMKTDDKLAFFKFHTGSEGCSLFSFRAEQFSPVLAMALQNNSPYRIFFNYHLSRLDEGGILDRLDRQWTYVPVGDQCQDSNEVVAGLPTVFTAFTALGGGVAISVAILAAEIIWFRRKRDRARARELLLRWGGGALVHPEGAPGAGSVMGARRHRSEGAAVPWKPAQAVARFKGKEATAKTGEKERIYLYNILKPHILFVM</sequence>
<comment type="subcellular location">
    <subcellularLocation>
        <location evidence="1">Cell membrane</location>
        <topology evidence="1">Multi-pass membrane protein</topology>
    </subcellularLocation>
</comment>
<dbReference type="SUPFAM" id="SSF53850">
    <property type="entry name" value="Periplasmic binding protein-like II"/>
    <property type="match status" value="1"/>
</dbReference>
<proteinExistence type="predicted"/>
<evidence type="ECO:0000256" key="5">
    <source>
        <dbReference type="ARBA" id="ARBA00023136"/>
    </source>
</evidence>
<evidence type="ECO:0000256" key="7">
    <source>
        <dbReference type="ARBA" id="ARBA00023180"/>
    </source>
</evidence>
<feature type="transmembrane region" description="Helical" evidence="8">
    <location>
        <begin position="18"/>
        <end position="44"/>
    </location>
</feature>
<evidence type="ECO:0000256" key="8">
    <source>
        <dbReference type="SAM" id="Phobius"/>
    </source>
</evidence>
<keyword evidence="5 8" id="KW-0472">Membrane</keyword>
<dbReference type="OrthoDB" id="6341443at2759"/>
<gene>
    <name evidence="9" type="primary">grid2_4</name>
    <name evidence="9" type="ORF">FJT64_004623</name>
</gene>
<keyword evidence="6 9" id="KW-0675">Receptor</keyword>
<name>A0A6A4VV44_AMPAM</name>
<evidence type="ECO:0000313" key="9">
    <source>
        <dbReference type="EMBL" id="KAF0298005.1"/>
    </source>
</evidence>
<accession>A0A6A4VV44</accession>
<organism evidence="9 10">
    <name type="scientific">Amphibalanus amphitrite</name>
    <name type="common">Striped barnacle</name>
    <name type="synonym">Balanus amphitrite</name>
    <dbReference type="NCBI Taxonomy" id="1232801"/>
    <lineage>
        <taxon>Eukaryota</taxon>
        <taxon>Metazoa</taxon>
        <taxon>Ecdysozoa</taxon>
        <taxon>Arthropoda</taxon>
        <taxon>Crustacea</taxon>
        <taxon>Multicrustacea</taxon>
        <taxon>Cirripedia</taxon>
        <taxon>Thoracica</taxon>
        <taxon>Thoracicalcarea</taxon>
        <taxon>Balanomorpha</taxon>
        <taxon>Balanoidea</taxon>
        <taxon>Balanidae</taxon>
        <taxon>Amphibalaninae</taxon>
        <taxon>Amphibalanus</taxon>
    </lineage>
</organism>
<comment type="caution">
    <text evidence="9">The sequence shown here is derived from an EMBL/GenBank/DDBJ whole genome shotgun (WGS) entry which is preliminary data.</text>
</comment>
<evidence type="ECO:0000256" key="6">
    <source>
        <dbReference type="ARBA" id="ARBA00023170"/>
    </source>
</evidence>
<dbReference type="PANTHER" id="PTHR42643:SF30">
    <property type="entry name" value="IONOTROPIC RECEPTOR 40A-RELATED"/>
    <property type="match status" value="1"/>
</dbReference>
<reference evidence="9 10" key="1">
    <citation type="submission" date="2019-07" db="EMBL/GenBank/DDBJ databases">
        <title>Draft genome assembly of a fouling barnacle, Amphibalanus amphitrite (Darwin, 1854): The first reference genome for Thecostraca.</title>
        <authorList>
            <person name="Kim W."/>
        </authorList>
    </citation>
    <scope>NUCLEOTIDE SEQUENCE [LARGE SCALE GENOMIC DNA]</scope>
    <source>
        <strain evidence="9">SNU_AA5</strain>
        <tissue evidence="9">Soma without cirri and trophi</tissue>
    </source>
</reference>
<keyword evidence="4 8" id="KW-1133">Transmembrane helix</keyword>
<evidence type="ECO:0000256" key="1">
    <source>
        <dbReference type="ARBA" id="ARBA00004651"/>
    </source>
</evidence>
<evidence type="ECO:0000256" key="4">
    <source>
        <dbReference type="ARBA" id="ARBA00022989"/>
    </source>
</evidence>
<dbReference type="PANTHER" id="PTHR42643">
    <property type="entry name" value="IONOTROPIC RECEPTOR 20A-RELATED"/>
    <property type="match status" value="1"/>
</dbReference>
<evidence type="ECO:0000313" key="10">
    <source>
        <dbReference type="Proteomes" id="UP000440578"/>
    </source>
</evidence>
<keyword evidence="10" id="KW-1185">Reference proteome</keyword>